<dbReference type="InterPro" id="IPR052155">
    <property type="entry name" value="Biofilm_reg_signaling"/>
</dbReference>
<dbReference type="InterPro" id="IPR036388">
    <property type="entry name" value="WH-like_DNA-bd_sf"/>
</dbReference>
<dbReference type="InterPro" id="IPR013767">
    <property type="entry name" value="PAS_fold"/>
</dbReference>
<feature type="domain" description="PAS" evidence="1">
    <location>
        <begin position="80"/>
        <end position="117"/>
    </location>
</feature>
<gene>
    <name evidence="3" type="ORF">FGU65_08275</name>
</gene>
<dbReference type="InterPro" id="IPR035965">
    <property type="entry name" value="PAS-like_dom_sf"/>
</dbReference>
<dbReference type="EMBL" id="VCYH01000005">
    <property type="protein sequence ID" value="MDN7024882.1"/>
    <property type="molecule type" value="Genomic_DNA"/>
</dbReference>
<dbReference type="Proteomes" id="UP001168338">
    <property type="component" value="Unassembled WGS sequence"/>
</dbReference>
<dbReference type="SUPFAM" id="SSF46785">
    <property type="entry name" value="Winged helix' DNA-binding domain"/>
    <property type="match status" value="1"/>
</dbReference>
<dbReference type="Pfam" id="PF13426">
    <property type="entry name" value="PAS_9"/>
    <property type="match status" value="3"/>
</dbReference>
<dbReference type="Gene3D" id="3.30.450.20">
    <property type="entry name" value="PAS domain"/>
    <property type="match status" value="5"/>
</dbReference>
<organism evidence="3 4">
    <name type="scientific">Methanoculleus frigidifontis</name>
    <dbReference type="NCBI Taxonomy" id="2584085"/>
    <lineage>
        <taxon>Archaea</taxon>
        <taxon>Methanobacteriati</taxon>
        <taxon>Methanobacteriota</taxon>
        <taxon>Stenosarchaea group</taxon>
        <taxon>Methanomicrobia</taxon>
        <taxon>Methanomicrobiales</taxon>
        <taxon>Methanomicrobiaceae</taxon>
        <taxon>Methanoculleus</taxon>
    </lineage>
</organism>
<evidence type="ECO:0000313" key="3">
    <source>
        <dbReference type="EMBL" id="MDN7024882.1"/>
    </source>
</evidence>
<dbReference type="Pfam" id="PF08448">
    <property type="entry name" value="PAS_4"/>
    <property type="match status" value="1"/>
</dbReference>
<dbReference type="SMART" id="SM00091">
    <property type="entry name" value="PAS"/>
    <property type="match status" value="5"/>
</dbReference>
<keyword evidence="4" id="KW-1185">Reference proteome</keyword>
<dbReference type="InterPro" id="IPR001610">
    <property type="entry name" value="PAC"/>
</dbReference>
<dbReference type="PANTHER" id="PTHR44757:SF2">
    <property type="entry name" value="BIOFILM ARCHITECTURE MAINTENANCE PROTEIN MBAA"/>
    <property type="match status" value="1"/>
</dbReference>
<proteinExistence type="predicted"/>
<dbReference type="PANTHER" id="PTHR44757">
    <property type="entry name" value="DIGUANYLATE CYCLASE DGCP"/>
    <property type="match status" value="1"/>
</dbReference>
<feature type="domain" description="PAC" evidence="2">
    <location>
        <begin position="265"/>
        <end position="317"/>
    </location>
</feature>
<dbReference type="InterPro" id="IPR000700">
    <property type="entry name" value="PAS-assoc_C"/>
</dbReference>
<reference evidence="3" key="1">
    <citation type="submission" date="2019-05" db="EMBL/GenBank/DDBJ databases">
        <title>Methanoculleus sp. FWC-SCC1, a methanogenic archaeon isolated from deep marine cold seep.</title>
        <authorList>
            <person name="Chen Y.-W."/>
            <person name="Chen S.-C."/>
            <person name="Teng N.-H."/>
            <person name="Lai M.-C."/>
        </authorList>
    </citation>
    <scope>NUCLEOTIDE SEQUENCE</scope>
    <source>
        <strain evidence="3">FWC-SCC1</strain>
    </source>
</reference>
<dbReference type="Pfam" id="PF00989">
    <property type="entry name" value="PAS"/>
    <property type="match status" value="1"/>
</dbReference>
<dbReference type="NCBIfam" id="TIGR00229">
    <property type="entry name" value="sensory_box"/>
    <property type="match status" value="3"/>
</dbReference>
<dbReference type="InterPro" id="IPR036390">
    <property type="entry name" value="WH_DNA-bd_sf"/>
</dbReference>
<evidence type="ECO:0000259" key="1">
    <source>
        <dbReference type="PROSITE" id="PS50112"/>
    </source>
</evidence>
<dbReference type="CDD" id="cd00130">
    <property type="entry name" value="PAS"/>
    <property type="match status" value="5"/>
</dbReference>
<dbReference type="Gene3D" id="1.10.10.10">
    <property type="entry name" value="Winged helix-like DNA-binding domain superfamily/Winged helix DNA-binding domain"/>
    <property type="match status" value="1"/>
</dbReference>
<dbReference type="InterPro" id="IPR000014">
    <property type="entry name" value="PAS"/>
</dbReference>
<evidence type="ECO:0000259" key="2">
    <source>
        <dbReference type="PROSITE" id="PS50113"/>
    </source>
</evidence>
<name>A0ABT8MAB9_9EURY</name>
<dbReference type="SMART" id="SM00086">
    <property type="entry name" value="PAC"/>
    <property type="match status" value="4"/>
</dbReference>
<dbReference type="PROSITE" id="PS50113">
    <property type="entry name" value="PAC"/>
    <property type="match status" value="2"/>
</dbReference>
<dbReference type="InterPro" id="IPR013656">
    <property type="entry name" value="PAS_4"/>
</dbReference>
<feature type="domain" description="PAC" evidence="2">
    <location>
        <begin position="398"/>
        <end position="456"/>
    </location>
</feature>
<sequence length="709" mass="78086">MRCTIVMHSSQEAASRILNTLRFRPKGMTISEISHKTGMNRNSVAKYLEILLISGQVTMDEIGNAKVYTLSRRVPISAWMDTTSDGILILDTDLGVIRANDRFLHLAGAKRDDVINQPLPEIAAEVPVISAIYDILAEGDDREVTVEAVPVRCGDERRYYRTKCIPTVFEDGRRGATVILEDTTIQTKTHALEALLACIVDSSDDAIIGEDLDGTIVSWNPGAYRLYGYPAEEAIGRPISLLFPPEREGELLYLRDRVRRGERVEHFETVRIAKDGSAINVSVTLSPILDQHSEIIGVSTITRNISTQKAAEAKIDRANWLLSGIIDSLPDATFVVDTEGRIIAWNREMEALTSLVKRDALGKDKLVDAVPFYRELLGIMNGCAGAPEGAAIQTGFRRTGDTVVSTGHCPGAYGGKGAYLWAKVSSILDQNGDRIGSIASIRDITDLSAAEERLRQSERRLRLAVTHAPFALSVIDRAGHFICCNKTFADVFGYTPDDLPPGKELLYQAFPDPPYRREVHAAWKEFVCQAEKGLTESRTCRVRCRDGELKIVIFRAAPLTEGTYLLTCEDLSEARRIFSLLLSEMLEMRRAGGGQEISEQTGAAVALTDPAGYISFINPVLLGLWGYTVQEELLNRHATELWDDPGEASDIFARVRQGADWCGMMRGRARDGTAFPVLVTADPIGDETGRVTALVLAAVPLNHSRNRPV</sequence>
<comment type="caution">
    <text evidence="3">The sequence shown here is derived from an EMBL/GenBank/DDBJ whole genome shotgun (WGS) entry which is preliminary data.</text>
</comment>
<feature type="domain" description="PAS" evidence="1">
    <location>
        <begin position="192"/>
        <end position="262"/>
    </location>
</feature>
<feature type="domain" description="PAS" evidence="1">
    <location>
        <begin position="318"/>
        <end position="368"/>
    </location>
</feature>
<protein>
    <submittedName>
        <fullName evidence="3">PAS domain S-box protein</fullName>
    </submittedName>
</protein>
<evidence type="ECO:0000313" key="4">
    <source>
        <dbReference type="Proteomes" id="UP001168338"/>
    </source>
</evidence>
<dbReference type="SUPFAM" id="SSF55785">
    <property type="entry name" value="PYP-like sensor domain (PAS domain)"/>
    <property type="match status" value="5"/>
</dbReference>
<accession>A0ABT8MAB9</accession>
<dbReference type="PROSITE" id="PS50112">
    <property type="entry name" value="PAS"/>
    <property type="match status" value="4"/>
</dbReference>
<feature type="domain" description="PAS" evidence="1">
    <location>
        <begin position="457"/>
        <end position="499"/>
    </location>
</feature>